<keyword evidence="8" id="KW-1185">Reference proteome</keyword>
<dbReference type="InterPro" id="IPR001610">
    <property type="entry name" value="PAC"/>
</dbReference>
<evidence type="ECO:0000259" key="6">
    <source>
        <dbReference type="PROSITE" id="PS50113"/>
    </source>
</evidence>
<dbReference type="InterPro" id="IPR003594">
    <property type="entry name" value="HATPase_dom"/>
</dbReference>
<dbReference type="Pfam" id="PF02518">
    <property type="entry name" value="HATPase_c"/>
    <property type="match status" value="1"/>
</dbReference>
<evidence type="ECO:0000259" key="5">
    <source>
        <dbReference type="PROSITE" id="PS50109"/>
    </source>
</evidence>
<dbReference type="SMART" id="SM00387">
    <property type="entry name" value="HATPase_c"/>
    <property type="match status" value="1"/>
</dbReference>
<accession>A0A4Q0Y3C7</accession>
<name>A0A4Q0Y3C7_9BACT</name>
<dbReference type="EC" id="2.7.13.3" evidence="2"/>
<dbReference type="InterPro" id="IPR036097">
    <property type="entry name" value="HisK_dim/P_sf"/>
</dbReference>
<dbReference type="InterPro" id="IPR013656">
    <property type="entry name" value="PAS_4"/>
</dbReference>
<dbReference type="AlphaFoldDB" id="A0A4Q0Y3C7"/>
<feature type="transmembrane region" description="Helical" evidence="4">
    <location>
        <begin position="12"/>
        <end position="32"/>
    </location>
</feature>
<evidence type="ECO:0000256" key="1">
    <source>
        <dbReference type="ARBA" id="ARBA00000085"/>
    </source>
</evidence>
<dbReference type="SUPFAM" id="SSF47384">
    <property type="entry name" value="Homodimeric domain of signal transducing histidine kinase"/>
    <property type="match status" value="1"/>
</dbReference>
<dbReference type="Pfam" id="PF08448">
    <property type="entry name" value="PAS_4"/>
    <property type="match status" value="1"/>
</dbReference>
<reference evidence="7 8" key="1">
    <citation type="submission" date="2017-10" db="EMBL/GenBank/DDBJ databases">
        <title>Genomics of the genus Arcobacter.</title>
        <authorList>
            <person name="Perez-Cataluna A."/>
            <person name="Figueras M.J."/>
        </authorList>
    </citation>
    <scope>NUCLEOTIDE SEQUENCE [LARGE SCALE GENOMIC DNA]</scope>
    <source>
        <strain evidence="7 8">DSM 24636</strain>
    </source>
</reference>
<dbReference type="EMBL" id="PDKO01000001">
    <property type="protein sequence ID" value="RXJ64656.1"/>
    <property type="molecule type" value="Genomic_DNA"/>
</dbReference>
<comment type="caution">
    <text evidence="7">The sequence shown here is derived from an EMBL/GenBank/DDBJ whole genome shotgun (WGS) entry which is preliminary data.</text>
</comment>
<dbReference type="OrthoDB" id="5365412at2"/>
<keyword evidence="3" id="KW-0175">Coiled coil</keyword>
<evidence type="ECO:0000313" key="8">
    <source>
        <dbReference type="Proteomes" id="UP000290191"/>
    </source>
</evidence>
<dbReference type="PANTHER" id="PTHR43065">
    <property type="entry name" value="SENSOR HISTIDINE KINASE"/>
    <property type="match status" value="1"/>
</dbReference>
<keyword evidence="4" id="KW-1133">Transmembrane helix</keyword>
<dbReference type="Gene3D" id="3.30.565.10">
    <property type="entry name" value="Histidine kinase-like ATPase, C-terminal domain"/>
    <property type="match status" value="1"/>
</dbReference>
<keyword evidence="4" id="KW-0472">Membrane</keyword>
<protein>
    <recommendedName>
        <fullName evidence="2">histidine kinase</fullName>
        <ecNumber evidence="2">2.7.13.3</ecNumber>
    </recommendedName>
</protein>
<keyword evidence="4" id="KW-0812">Transmembrane</keyword>
<feature type="domain" description="Histidine kinase" evidence="5">
    <location>
        <begin position="386"/>
        <end position="610"/>
    </location>
</feature>
<dbReference type="InterPro" id="IPR005467">
    <property type="entry name" value="His_kinase_dom"/>
</dbReference>
<dbReference type="PROSITE" id="PS50109">
    <property type="entry name" value="HIS_KIN"/>
    <property type="match status" value="1"/>
</dbReference>
<dbReference type="InterPro" id="IPR003661">
    <property type="entry name" value="HisK_dim/P_dom"/>
</dbReference>
<dbReference type="SUPFAM" id="SSF55785">
    <property type="entry name" value="PYP-like sensor domain (PAS domain)"/>
    <property type="match status" value="1"/>
</dbReference>
<dbReference type="SMART" id="SM00086">
    <property type="entry name" value="PAC"/>
    <property type="match status" value="1"/>
</dbReference>
<sequence>MSEFKIRDISFYNFLFLIFGLILISGILYLSLKKIKDLNDKISIVTTTQNSFLEMKVNSESLLQTTNFENRKNRWKNSIEKFDNDLKKLKTQRKESLLEIWNMAKERIKRINNLLDKEVLTVIYMDRKPLLVLENELFIKKDTKLYITISSLTKEIKSLIQDEIMMFQEFKKTYKLEKEDIDEQIYNTVYITTSLIIFILFTLIGLISIFTSKISKIEKKLINTQNRLNENLLKIKDSKILLQNIIDSIPAAIFWKDTKNRYLGVNKYILNNAGFKKQEEMIGKTDHEMPWKDEEAEVFIADDKAIIESGEAKLQIEEELTQKNGTTIEVITSKVPLKNSKNEIIGILGIFMDITEKKEMEKMLTQKNQMLTQQSKMAALGEMLENIAHQWKQPLSLILSTTTGIKLKKEFNQLDDDFLFESIENIINSVEHMNQTMNDFRYYFQVDKAPRYFNFEKVVDKALLLVQSKLKNHSIEVIKNISAKDIYGLENEFIQVLMNILSNSIYILEKEESEDRFIFIESKELKEPSKYIEIKIYDNAGGIQKEIIDKVFDAHFTTKGEEGTGIGLYMSEQIICNHMKGLIKVSNKEFTYKNIECKGAEFTITIPSEKYN</sequence>
<dbReference type="GO" id="GO:0000155">
    <property type="term" value="F:phosphorelay sensor kinase activity"/>
    <property type="evidence" value="ECO:0007669"/>
    <property type="project" value="InterPro"/>
</dbReference>
<evidence type="ECO:0000256" key="4">
    <source>
        <dbReference type="SAM" id="Phobius"/>
    </source>
</evidence>
<proteinExistence type="predicted"/>
<organism evidence="7 8">
    <name type="scientific">Halarcobacter anaerophilus</name>
    <dbReference type="NCBI Taxonomy" id="877500"/>
    <lineage>
        <taxon>Bacteria</taxon>
        <taxon>Pseudomonadati</taxon>
        <taxon>Campylobacterota</taxon>
        <taxon>Epsilonproteobacteria</taxon>
        <taxon>Campylobacterales</taxon>
        <taxon>Arcobacteraceae</taxon>
        <taxon>Halarcobacter</taxon>
    </lineage>
</organism>
<gene>
    <name evidence="7" type="ORF">CRV06_01475</name>
</gene>
<dbReference type="InterPro" id="IPR035965">
    <property type="entry name" value="PAS-like_dom_sf"/>
</dbReference>
<dbReference type="InterPro" id="IPR000014">
    <property type="entry name" value="PAS"/>
</dbReference>
<dbReference type="CDD" id="cd00082">
    <property type="entry name" value="HisKA"/>
    <property type="match status" value="1"/>
</dbReference>
<dbReference type="Gene3D" id="3.30.450.20">
    <property type="entry name" value="PAS domain"/>
    <property type="match status" value="1"/>
</dbReference>
<dbReference type="InterPro" id="IPR036890">
    <property type="entry name" value="HATPase_C_sf"/>
</dbReference>
<evidence type="ECO:0000256" key="3">
    <source>
        <dbReference type="SAM" id="Coils"/>
    </source>
</evidence>
<dbReference type="PANTHER" id="PTHR43065:SF42">
    <property type="entry name" value="TWO-COMPONENT SENSOR PPRA"/>
    <property type="match status" value="1"/>
</dbReference>
<dbReference type="Proteomes" id="UP000290191">
    <property type="component" value="Unassembled WGS sequence"/>
</dbReference>
<dbReference type="NCBIfam" id="TIGR00229">
    <property type="entry name" value="sensory_box"/>
    <property type="match status" value="1"/>
</dbReference>
<dbReference type="STRING" id="877500.GCA_000935065_02426"/>
<dbReference type="RefSeq" id="WP_129081046.1">
    <property type="nucleotide sequence ID" value="NZ_CP041070.1"/>
</dbReference>
<dbReference type="CDD" id="cd00130">
    <property type="entry name" value="PAS"/>
    <property type="match status" value="1"/>
</dbReference>
<dbReference type="InterPro" id="IPR000700">
    <property type="entry name" value="PAS-assoc_C"/>
</dbReference>
<dbReference type="SUPFAM" id="SSF55874">
    <property type="entry name" value="ATPase domain of HSP90 chaperone/DNA topoisomerase II/histidine kinase"/>
    <property type="match status" value="1"/>
</dbReference>
<feature type="domain" description="PAC" evidence="6">
    <location>
        <begin position="314"/>
        <end position="366"/>
    </location>
</feature>
<feature type="coiled-coil region" evidence="3">
    <location>
        <begin position="72"/>
        <end position="99"/>
    </location>
</feature>
<evidence type="ECO:0000313" key="7">
    <source>
        <dbReference type="EMBL" id="RXJ64656.1"/>
    </source>
</evidence>
<comment type="catalytic activity">
    <reaction evidence="1">
        <text>ATP + protein L-histidine = ADP + protein N-phospho-L-histidine.</text>
        <dbReference type="EC" id="2.7.13.3"/>
    </reaction>
</comment>
<dbReference type="PROSITE" id="PS50113">
    <property type="entry name" value="PAC"/>
    <property type="match status" value="1"/>
</dbReference>
<evidence type="ECO:0000256" key="2">
    <source>
        <dbReference type="ARBA" id="ARBA00012438"/>
    </source>
</evidence>
<feature type="transmembrane region" description="Helical" evidence="4">
    <location>
        <begin position="185"/>
        <end position="210"/>
    </location>
</feature>
<dbReference type="Gene3D" id="1.10.287.130">
    <property type="match status" value="1"/>
</dbReference>